<dbReference type="EMBL" id="PYHP01000022">
    <property type="protein sequence ID" value="PUA39445.1"/>
    <property type="molecule type" value="Genomic_DNA"/>
</dbReference>
<dbReference type="Proteomes" id="UP000244184">
    <property type="component" value="Unassembled WGS sequence"/>
</dbReference>
<accession>A0A2T6G5L0</accession>
<name>A0A2T6G5L0_9BACL</name>
<sequence>MNFAAEEFEKKEDISMNDNFLMWEKYSYDKDNRTVLAKIIWLPPDLKNKAQWPRGTEFSLPVKFDILGQDESWSLVLKVLEPANRTSREVVMQIKFLVDHAPHHVLVPGNKFVFFDKAAEGIVIRAE</sequence>
<dbReference type="AlphaFoldDB" id="A0A2T6G5L0"/>
<evidence type="ECO:0000313" key="1">
    <source>
        <dbReference type="EMBL" id="PUA39445.1"/>
    </source>
</evidence>
<evidence type="ECO:0000313" key="2">
    <source>
        <dbReference type="Proteomes" id="UP000244184"/>
    </source>
</evidence>
<organism evidence="1 2">
    <name type="scientific">Paenibacillus elgii</name>
    <dbReference type="NCBI Taxonomy" id="189691"/>
    <lineage>
        <taxon>Bacteria</taxon>
        <taxon>Bacillati</taxon>
        <taxon>Bacillota</taxon>
        <taxon>Bacilli</taxon>
        <taxon>Bacillales</taxon>
        <taxon>Paenibacillaceae</taxon>
        <taxon>Paenibacillus</taxon>
    </lineage>
</organism>
<proteinExistence type="predicted"/>
<protein>
    <submittedName>
        <fullName evidence="1">Uncharacterized protein</fullName>
    </submittedName>
</protein>
<reference evidence="1 2" key="1">
    <citation type="submission" date="2018-03" db="EMBL/GenBank/DDBJ databases">
        <title>Genome sequence of Paenibacillus elgii strain AC13 an antimicrobial compound producing bacteria.</title>
        <authorList>
            <person name="Kurokawa A.S."/>
            <person name="Araujo J.F."/>
            <person name="Costa R.A."/>
            <person name="Ortega D.B."/>
            <person name="Pires A.S."/>
            <person name="Pappas G.J.Jr."/>
            <person name="Franco O.L."/>
            <person name="Barreto C."/>
            <person name="Magalhaes B.S."/>
            <person name="Kruger R.H."/>
        </authorList>
    </citation>
    <scope>NUCLEOTIDE SEQUENCE [LARGE SCALE GENOMIC DNA]</scope>
    <source>
        <strain evidence="1 2">AC13</strain>
    </source>
</reference>
<gene>
    <name evidence="1" type="ORF">C8Z91_08435</name>
</gene>
<comment type="caution">
    <text evidence="1">The sequence shown here is derived from an EMBL/GenBank/DDBJ whole genome shotgun (WGS) entry which is preliminary data.</text>
</comment>